<dbReference type="GO" id="GO:0022857">
    <property type="term" value="F:transmembrane transporter activity"/>
    <property type="evidence" value="ECO:0007669"/>
    <property type="project" value="InterPro"/>
</dbReference>
<dbReference type="Gene3D" id="2.40.420.20">
    <property type="match status" value="1"/>
</dbReference>
<reference evidence="5" key="1">
    <citation type="submission" date="2022-10" db="EMBL/GenBank/DDBJ databases">
        <title>Gaoshiqiia sediminis gen. nov., sp. nov., isolated from coastal sediment.</title>
        <authorList>
            <person name="Yu W.X."/>
            <person name="Mu D.S."/>
            <person name="Du J.Z."/>
            <person name="Liang Y.Q."/>
        </authorList>
    </citation>
    <scope>NUCLEOTIDE SEQUENCE</scope>
    <source>
        <strain evidence="5">A06</strain>
    </source>
</reference>
<dbReference type="InterPro" id="IPR051909">
    <property type="entry name" value="MFP_Cation_Efflux"/>
</dbReference>
<evidence type="ECO:0000313" key="6">
    <source>
        <dbReference type="Proteomes" id="UP001163821"/>
    </source>
</evidence>
<comment type="similarity">
    <text evidence="1">Belongs to the membrane fusion protein (MFP) (TC 8.A.1) family.</text>
</comment>
<evidence type="ECO:0000256" key="1">
    <source>
        <dbReference type="ARBA" id="ARBA00009477"/>
    </source>
</evidence>
<feature type="signal peptide" evidence="3">
    <location>
        <begin position="1"/>
        <end position="22"/>
    </location>
</feature>
<feature type="chain" id="PRO_5041456762" evidence="3">
    <location>
        <begin position="23"/>
        <end position="509"/>
    </location>
</feature>
<sequence length="509" mass="55130">MKSRVIVLLASLSLWACSHQHAHNESQDHKEASHNHDHENAEVKQTLVVYSEYYELFAEADPFVVGEEASVLAHFSGLPDFRPLEGASVQASLWVGGEVVAEAVGEPAQPGIYRFNLKPEASGAGFFSVKIEKGGKQSQSETAVVVFDDGHEAFHHFEEQEVDLAGAIAFTKEQSWKVDFATALPGMKPFGPVLKTTALVQPVPAQSHVLTAKTSGVVSYAVPNLVEGMPVRAGQPLFRVSGSGMGDDNASVVYASALANYEKEKADYERMAKLAEKQIVSQKDLLTAKNSYEKAKVVFQNLQKNFNAEGQTVRVPVASNIVRVMVANGEFVSAGQPVASLSQQGRIRLKAEVQQKYAADLQQISSVLLRAAGRQNWNSLDELNGKLLSVGTQISTGNFLLPVYFETDNNGDFLPGSLVEVNLKMVSESAALVVPNTALIEQEGNFFVFVQLDPEHFEKRQVTVGDTDGVETLIQNGLSPNERIVTKGAVLVKLAAVSNSLDPHAGHVH</sequence>
<dbReference type="Gene3D" id="2.40.30.170">
    <property type="match status" value="1"/>
</dbReference>
<evidence type="ECO:0000313" key="5">
    <source>
        <dbReference type="EMBL" id="MCW0484683.1"/>
    </source>
</evidence>
<evidence type="ECO:0000256" key="3">
    <source>
        <dbReference type="SAM" id="SignalP"/>
    </source>
</evidence>
<dbReference type="GO" id="GO:0016020">
    <property type="term" value="C:membrane"/>
    <property type="evidence" value="ECO:0007669"/>
    <property type="project" value="InterPro"/>
</dbReference>
<evidence type="ECO:0000256" key="2">
    <source>
        <dbReference type="ARBA" id="ARBA00022448"/>
    </source>
</evidence>
<dbReference type="InterPro" id="IPR058649">
    <property type="entry name" value="CzcB_C"/>
</dbReference>
<keyword evidence="3" id="KW-0732">Signal</keyword>
<accession>A0AA42C768</accession>
<keyword evidence="6" id="KW-1185">Reference proteome</keyword>
<dbReference type="Pfam" id="PF25975">
    <property type="entry name" value="CzcB_C"/>
    <property type="match status" value="1"/>
</dbReference>
<dbReference type="GO" id="GO:0030313">
    <property type="term" value="C:cell envelope"/>
    <property type="evidence" value="ECO:0007669"/>
    <property type="project" value="TreeGrafter"/>
</dbReference>
<dbReference type="SUPFAM" id="SSF111369">
    <property type="entry name" value="HlyD-like secretion proteins"/>
    <property type="match status" value="1"/>
</dbReference>
<organism evidence="5 6">
    <name type="scientific">Gaoshiqia sediminis</name>
    <dbReference type="NCBI Taxonomy" id="2986998"/>
    <lineage>
        <taxon>Bacteria</taxon>
        <taxon>Pseudomonadati</taxon>
        <taxon>Bacteroidota</taxon>
        <taxon>Bacteroidia</taxon>
        <taxon>Marinilabiliales</taxon>
        <taxon>Prolixibacteraceae</taxon>
        <taxon>Gaoshiqia</taxon>
    </lineage>
</organism>
<keyword evidence="2" id="KW-0813">Transport</keyword>
<dbReference type="RefSeq" id="WP_282593274.1">
    <property type="nucleotide sequence ID" value="NZ_JAPAAF010000046.1"/>
</dbReference>
<dbReference type="Proteomes" id="UP001163821">
    <property type="component" value="Unassembled WGS sequence"/>
</dbReference>
<comment type="caution">
    <text evidence="5">The sequence shown here is derived from an EMBL/GenBank/DDBJ whole genome shotgun (WGS) entry which is preliminary data.</text>
</comment>
<dbReference type="AlphaFoldDB" id="A0AA42C768"/>
<dbReference type="PANTHER" id="PTHR30097">
    <property type="entry name" value="CATION EFFLUX SYSTEM PROTEIN CUSB"/>
    <property type="match status" value="1"/>
</dbReference>
<dbReference type="EMBL" id="JAPAAF010000046">
    <property type="protein sequence ID" value="MCW0484683.1"/>
    <property type="molecule type" value="Genomic_DNA"/>
</dbReference>
<gene>
    <name evidence="5" type="ORF">N2K84_18255</name>
</gene>
<dbReference type="InterPro" id="IPR006143">
    <property type="entry name" value="RND_pump_MFP"/>
</dbReference>
<protein>
    <submittedName>
        <fullName evidence="5">Efflux RND transporter periplasmic adaptor subunit</fullName>
    </submittedName>
</protein>
<dbReference type="Gene3D" id="1.10.287.470">
    <property type="entry name" value="Helix hairpin bin"/>
    <property type="match status" value="1"/>
</dbReference>
<dbReference type="GO" id="GO:0060003">
    <property type="term" value="P:copper ion export"/>
    <property type="evidence" value="ECO:0007669"/>
    <property type="project" value="TreeGrafter"/>
</dbReference>
<dbReference type="NCBIfam" id="TIGR01730">
    <property type="entry name" value="RND_mfp"/>
    <property type="match status" value="1"/>
</dbReference>
<proteinExistence type="inferred from homology"/>
<dbReference type="FunFam" id="2.40.420.20:FF:000006">
    <property type="entry name" value="RND family efflux transporter MFP subunit"/>
    <property type="match status" value="1"/>
</dbReference>
<name>A0AA42C768_9BACT</name>
<evidence type="ECO:0000259" key="4">
    <source>
        <dbReference type="Pfam" id="PF25975"/>
    </source>
</evidence>
<feature type="domain" description="CzcB-like C-terminal circularly permuted SH3-like" evidence="4">
    <location>
        <begin position="433"/>
        <end position="493"/>
    </location>
</feature>
<dbReference type="PANTHER" id="PTHR30097:SF4">
    <property type="entry name" value="SLR6042 PROTEIN"/>
    <property type="match status" value="1"/>
</dbReference>
<dbReference type="GO" id="GO:0015679">
    <property type="term" value="P:plasma membrane copper ion transport"/>
    <property type="evidence" value="ECO:0007669"/>
    <property type="project" value="TreeGrafter"/>
</dbReference>